<dbReference type="PROSITE" id="PS01124">
    <property type="entry name" value="HTH_ARAC_FAMILY_2"/>
    <property type="match status" value="1"/>
</dbReference>
<keyword evidence="4" id="KW-0804">Transcription</keyword>
<comment type="function">
    <text evidence="5">May play the central regulatory role in sporulation. It may be an element of the effector pathway responsible for the activation of sporulation genes in response to nutritional stress. Spo0A may act in concert with spo0H (a sigma factor) to control the expression of some genes that are critical to the sporulation process.</text>
</comment>
<evidence type="ECO:0000256" key="4">
    <source>
        <dbReference type="ARBA" id="ARBA00023163"/>
    </source>
</evidence>
<name>A0ABT1ECZ7_9FIRM</name>
<evidence type="ECO:0000256" key="5">
    <source>
        <dbReference type="ARBA" id="ARBA00024867"/>
    </source>
</evidence>
<gene>
    <name evidence="9" type="ORF">NK125_10480</name>
</gene>
<dbReference type="Proteomes" id="UP001523566">
    <property type="component" value="Unassembled WGS sequence"/>
</dbReference>
<evidence type="ECO:0000259" key="8">
    <source>
        <dbReference type="PROSITE" id="PS50110"/>
    </source>
</evidence>
<dbReference type="InterPro" id="IPR018060">
    <property type="entry name" value="HTH_AraC"/>
</dbReference>
<keyword evidence="6" id="KW-0597">Phosphoprotein</keyword>
<proteinExistence type="predicted"/>
<dbReference type="PRINTS" id="PR00032">
    <property type="entry name" value="HTHARAC"/>
</dbReference>
<feature type="domain" description="Response regulatory" evidence="8">
    <location>
        <begin position="2"/>
        <end position="119"/>
    </location>
</feature>
<comment type="caution">
    <text evidence="9">The sequence shown here is derived from an EMBL/GenBank/DDBJ whole genome shotgun (WGS) entry which is preliminary data.</text>
</comment>
<keyword evidence="3" id="KW-0238">DNA-binding</keyword>
<dbReference type="Pfam" id="PF00072">
    <property type="entry name" value="Response_reg"/>
    <property type="match status" value="1"/>
</dbReference>
<dbReference type="InterPro" id="IPR001789">
    <property type="entry name" value="Sig_transdc_resp-reg_receiver"/>
</dbReference>
<feature type="modified residue" description="4-aspartylphosphate" evidence="6">
    <location>
        <position position="54"/>
    </location>
</feature>
<dbReference type="CDD" id="cd17536">
    <property type="entry name" value="REC_YesN-like"/>
    <property type="match status" value="1"/>
</dbReference>
<evidence type="ECO:0000256" key="6">
    <source>
        <dbReference type="PROSITE-ProRule" id="PRU00169"/>
    </source>
</evidence>
<dbReference type="InterPro" id="IPR020449">
    <property type="entry name" value="Tscrpt_reg_AraC-type_HTH"/>
</dbReference>
<dbReference type="Gene3D" id="1.10.10.60">
    <property type="entry name" value="Homeodomain-like"/>
    <property type="match status" value="2"/>
</dbReference>
<dbReference type="InterPro" id="IPR009057">
    <property type="entry name" value="Homeodomain-like_sf"/>
</dbReference>
<dbReference type="SUPFAM" id="SSF46689">
    <property type="entry name" value="Homeodomain-like"/>
    <property type="match status" value="2"/>
</dbReference>
<evidence type="ECO:0000256" key="1">
    <source>
        <dbReference type="ARBA" id="ARBA00018672"/>
    </source>
</evidence>
<dbReference type="PANTHER" id="PTHR43280:SF2">
    <property type="entry name" value="HTH-TYPE TRANSCRIPTIONAL REGULATOR EXSA"/>
    <property type="match status" value="1"/>
</dbReference>
<feature type="domain" description="HTH araC/xylS-type" evidence="7">
    <location>
        <begin position="431"/>
        <end position="529"/>
    </location>
</feature>
<dbReference type="RefSeq" id="WP_262066626.1">
    <property type="nucleotide sequence ID" value="NZ_JAMXOD010000014.1"/>
</dbReference>
<dbReference type="SMART" id="SM00448">
    <property type="entry name" value="REC"/>
    <property type="match status" value="1"/>
</dbReference>
<dbReference type="PROSITE" id="PS50110">
    <property type="entry name" value="RESPONSE_REGULATORY"/>
    <property type="match status" value="1"/>
</dbReference>
<dbReference type="PANTHER" id="PTHR43280">
    <property type="entry name" value="ARAC-FAMILY TRANSCRIPTIONAL REGULATOR"/>
    <property type="match status" value="1"/>
</dbReference>
<dbReference type="InterPro" id="IPR018062">
    <property type="entry name" value="HTH_AraC-typ_CS"/>
</dbReference>
<dbReference type="PROSITE" id="PS00041">
    <property type="entry name" value="HTH_ARAC_FAMILY_1"/>
    <property type="match status" value="1"/>
</dbReference>
<protein>
    <recommendedName>
        <fullName evidence="1">Stage 0 sporulation protein A homolog</fullName>
    </recommendedName>
</protein>
<evidence type="ECO:0000256" key="2">
    <source>
        <dbReference type="ARBA" id="ARBA00023015"/>
    </source>
</evidence>
<dbReference type="SMART" id="SM00342">
    <property type="entry name" value="HTH_ARAC"/>
    <property type="match status" value="1"/>
</dbReference>
<evidence type="ECO:0000313" key="10">
    <source>
        <dbReference type="Proteomes" id="UP001523566"/>
    </source>
</evidence>
<reference evidence="9 10" key="1">
    <citation type="journal article" date="2022" name="Genome Biol. Evol.">
        <title>Host diet, physiology and behaviors set the stage for Lachnospiraceae cladogenesis.</title>
        <authorList>
            <person name="Vera-Ponce De Leon A."/>
            <person name="Schneider M."/>
            <person name="Jahnes B.C."/>
            <person name="Sadowski V."/>
            <person name="Camuy-Velez L.A."/>
            <person name="Duan J."/>
            <person name="Sabree Z.L."/>
        </authorList>
    </citation>
    <scope>NUCLEOTIDE SEQUENCE [LARGE SCALE GENOMIC DNA]</scope>
    <source>
        <strain evidence="9 10">PAL113</strain>
    </source>
</reference>
<evidence type="ECO:0000259" key="7">
    <source>
        <dbReference type="PROSITE" id="PS01124"/>
    </source>
</evidence>
<evidence type="ECO:0000313" key="9">
    <source>
        <dbReference type="EMBL" id="MCP1102842.1"/>
    </source>
</evidence>
<evidence type="ECO:0000256" key="3">
    <source>
        <dbReference type="ARBA" id="ARBA00023125"/>
    </source>
</evidence>
<dbReference type="EMBL" id="JAMZFW010000014">
    <property type="protein sequence ID" value="MCP1102842.1"/>
    <property type="molecule type" value="Genomic_DNA"/>
</dbReference>
<dbReference type="Gene3D" id="3.40.50.2300">
    <property type="match status" value="1"/>
</dbReference>
<dbReference type="Pfam" id="PF12833">
    <property type="entry name" value="HTH_18"/>
    <property type="match status" value="1"/>
</dbReference>
<dbReference type="SUPFAM" id="SSF52172">
    <property type="entry name" value="CheY-like"/>
    <property type="match status" value="1"/>
</dbReference>
<keyword evidence="10" id="KW-1185">Reference proteome</keyword>
<sequence length="533" mass="61899">MKVLICDDEGIVRESIQFILKKNFSDEWEIETAKNGRLAIELAESFRPDIIMMDIQMPGINGIEAMEEIRKDNKNVLFIVLTAYDKFEYSQAAIDIGVFSYLTKPINRDVLCEILRKAKKKVDERKRKIKSDLLIKEKLEAVLPLIEGGAIYSMIMDADAIYQDGLGYYELLEIEEDYGYAIVIMCGSDFHKGQLTNSIGAGIDLKKQYLKMRELIKESTNGLVSEVMANKIIVFVPCEKKEEAYENRIKIIDNIRALLRKMEKQSNLRFKAGIGTVCKRNHMQESYSEATQTLHQGVGKVTHAKDLPVSCLYEEDYPIDLEKELFQAIERGNAEDTRELSEKYMYWIESKMPNLNHTVRLKVIEFILWAERLAYMQGSMVYRLDNREGYMEKLLSFYTYQEITLWFTNKMGDAAGHIAMKQQEKTGNVVEKAKEHIRNHFAEELSLDYIAKEIGISPYYLSKLFKECEGVNYIEYVTELRMDYAKDALQNSDKSIKEICHDSGYSDPNYFSRIFKKWTGKTPTDYREKRADE</sequence>
<organism evidence="9 10">
    <name type="scientific">Aequitasia blattaphilus</name>
    <dbReference type="NCBI Taxonomy" id="2949332"/>
    <lineage>
        <taxon>Bacteria</taxon>
        <taxon>Bacillati</taxon>
        <taxon>Bacillota</taxon>
        <taxon>Clostridia</taxon>
        <taxon>Lachnospirales</taxon>
        <taxon>Lachnospiraceae</taxon>
        <taxon>Aequitasia</taxon>
    </lineage>
</organism>
<accession>A0ABT1ECZ7</accession>
<dbReference type="InterPro" id="IPR011006">
    <property type="entry name" value="CheY-like_superfamily"/>
</dbReference>
<keyword evidence="2" id="KW-0805">Transcription regulation</keyword>